<proteinExistence type="predicted"/>
<keyword evidence="3" id="KW-1185">Reference proteome</keyword>
<name>F8JQH8_STREN</name>
<dbReference type="eggNOG" id="COG0596">
    <property type="taxonomic scope" value="Bacteria"/>
</dbReference>
<dbReference type="InterPro" id="IPR029058">
    <property type="entry name" value="AB_hydrolase_fold"/>
</dbReference>
<dbReference type="AlphaFoldDB" id="F8JQH8"/>
<protein>
    <submittedName>
        <fullName evidence="2">Esterase</fullName>
    </submittedName>
</protein>
<dbReference type="InterPro" id="IPR000073">
    <property type="entry name" value="AB_hydrolase_1"/>
</dbReference>
<feature type="domain" description="AB hydrolase-1" evidence="1">
    <location>
        <begin position="5"/>
        <end position="274"/>
    </location>
</feature>
<accession>G8WVR4</accession>
<dbReference type="PATRIC" id="fig|1003195.11.peg.6871"/>
<dbReference type="KEGG" id="scy:SCATT_54500"/>
<sequence length="283" mass="30010">MQPTFVFVHGTFSNSFAWSPLQRELALRGHRTLAVDLPGHGFDAAFWAAYQAPQDPAALATAPARVAGVTVADNAAHVVAAVRRVAEHGPVVLVGHSGGGLTIGQVAAAVPELVSRLVYISAWCPVAASVAEYHSSSEYATSKLNETAALLAGDPAALGVIRLNWRTADPVLLATLKEALCPEATDAEFLGYLNTLEPDESLALSADTSRVDPAVLARLPHSYIRLTRDRSIPLVLQDRLIEEADARVPENPFDVHSLDSGHAGFLIRPAEAAALLDRLAPRG</sequence>
<dbReference type="Pfam" id="PF12697">
    <property type="entry name" value="Abhydrolase_6"/>
    <property type="match status" value="1"/>
</dbReference>
<gene>
    <name evidence="2" type="ordered locus">SCATT_54500</name>
</gene>
<dbReference type="Gene3D" id="3.40.50.1820">
    <property type="entry name" value="alpha/beta hydrolase"/>
    <property type="match status" value="1"/>
</dbReference>
<dbReference type="RefSeq" id="WP_014146153.1">
    <property type="nucleotide sequence ID" value="NC_016111.1"/>
</dbReference>
<evidence type="ECO:0000313" key="2">
    <source>
        <dbReference type="EMBL" id="AEW97821.1"/>
    </source>
</evidence>
<dbReference type="SUPFAM" id="SSF53474">
    <property type="entry name" value="alpha/beta-Hydrolases"/>
    <property type="match status" value="1"/>
</dbReference>
<dbReference type="PANTHER" id="PTHR37017:SF11">
    <property type="entry name" value="ESTERASE_LIPASE_THIOESTERASE DOMAIN-CONTAINING PROTEIN"/>
    <property type="match status" value="1"/>
</dbReference>
<dbReference type="HOGENOM" id="CLU_046066_3_0_11"/>
<dbReference type="EMBL" id="CP003219">
    <property type="protein sequence ID" value="AEW97821.1"/>
    <property type="molecule type" value="Genomic_DNA"/>
</dbReference>
<dbReference type="KEGG" id="sct:SCAT_5451"/>
<dbReference type="Proteomes" id="UP000007842">
    <property type="component" value="Chromosome"/>
</dbReference>
<dbReference type="OrthoDB" id="3827413at2"/>
<dbReference type="InterPro" id="IPR052897">
    <property type="entry name" value="Sec-Metab_Biosynth_Hydrolase"/>
</dbReference>
<reference evidence="3" key="1">
    <citation type="submission" date="2011-12" db="EMBL/GenBank/DDBJ databases">
        <title>Complete genome sequence of Streptomyces cattleya strain DSM 46488.</title>
        <authorList>
            <person name="Ou H.-Y."/>
            <person name="Li P."/>
            <person name="Zhao C."/>
            <person name="O'Hagan D."/>
            <person name="Deng Z."/>
        </authorList>
    </citation>
    <scope>NUCLEOTIDE SEQUENCE [LARGE SCALE GENOMIC DNA]</scope>
    <source>
        <strain evidence="3">ATCC 35852 / DSM 46488 / JCM 4925 / NBRC 14057 / NRRL 8057</strain>
    </source>
</reference>
<dbReference type="PANTHER" id="PTHR37017">
    <property type="entry name" value="AB HYDROLASE-1 DOMAIN-CONTAINING PROTEIN-RELATED"/>
    <property type="match status" value="1"/>
</dbReference>
<dbReference type="STRING" id="1003195.SCATT_54500"/>
<evidence type="ECO:0000259" key="1">
    <source>
        <dbReference type="Pfam" id="PF12697"/>
    </source>
</evidence>
<evidence type="ECO:0000313" key="3">
    <source>
        <dbReference type="Proteomes" id="UP000007842"/>
    </source>
</evidence>
<accession>F8JQH8</accession>
<organism evidence="2 3">
    <name type="scientific">Streptantibioticus cattleyicolor (strain ATCC 35852 / DSM 46488 / JCM 4925 / NBRC 14057 / NRRL 8057)</name>
    <name type="common">Streptomyces cattleya</name>
    <dbReference type="NCBI Taxonomy" id="1003195"/>
    <lineage>
        <taxon>Bacteria</taxon>
        <taxon>Bacillati</taxon>
        <taxon>Actinomycetota</taxon>
        <taxon>Actinomycetes</taxon>
        <taxon>Kitasatosporales</taxon>
        <taxon>Streptomycetaceae</taxon>
        <taxon>Streptantibioticus</taxon>
    </lineage>
</organism>
<dbReference type="GO" id="GO:0003824">
    <property type="term" value="F:catalytic activity"/>
    <property type="evidence" value="ECO:0007669"/>
    <property type="project" value="UniProtKB-ARBA"/>
</dbReference>